<dbReference type="PANTHER" id="PTHR30537">
    <property type="entry name" value="HTH-TYPE TRANSCRIPTIONAL REGULATOR"/>
    <property type="match status" value="1"/>
</dbReference>
<evidence type="ECO:0000256" key="3">
    <source>
        <dbReference type="ARBA" id="ARBA00023125"/>
    </source>
</evidence>
<evidence type="ECO:0000313" key="6">
    <source>
        <dbReference type="EMBL" id="WQH05252.1"/>
    </source>
</evidence>
<dbReference type="InterPro" id="IPR000847">
    <property type="entry name" value="LysR_HTH_N"/>
</dbReference>
<protein>
    <submittedName>
        <fullName evidence="6">LysR family transcriptional regulator</fullName>
    </submittedName>
</protein>
<dbReference type="RefSeq" id="WP_019924652.1">
    <property type="nucleotide sequence ID" value="NZ_CP140152.1"/>
</dbReference>
<evidence type="ECO:0000313" key="7">
    <source>
        <dbReference type="Proteomes" id="UP001326110"/>
    </source>
</evidence>
<name>A0ABZ0Y196_9BURK</name>
<dbReference type="EMBL" id="CP140152">
    <property type="protein sequence ID" value="WQH05252.1"/>
    <property type="molecule type" value="Genomic_DNA"/>
</dbReference>
<gene>
    <name evidence="6" type="ORF">SR858_02665</name>
</gene>
<dbReference type="SUPFAM" id="SSF46785">
    <property type="entry name" value="Winged helix' DNA-binding domain"/>
    <property type="match status" value="1"/>
</dbReference>
<organism evidence="6 7">
    <name type="scientific">Duganella zoogloeoides</name>
    <dbReference type="NCBI Taxonomy" id="75659"/>
    <lineage>
        <taxon>Bacteria</taxon>
        <taxon>Pseudomonadati</taxon>
        <taxon>Pseudomonadota</taxon>
        <taxon>Betaproteobacteria</taxon>
        <taxon>Burkholderiales</taxon>
        <taxon>Oxalobacteraceae</taxon>
        <taxon>Telluria group</taxon>
        <taxon>Duganella</taxon>
    </lineage>
</organism>
<dbReference type="InterPro" id="IPR005119">
    <property type="entry name" value="LysR_subst-bd"/>
</dbReference>
<comment type="similarity">
    <text evidence="1">Belongs to the LysR transcriptional regulatory family.</text>
</comment>
<reference evidence="6 7" key="1">
    <citation type="submission" date="2023-11" db="EMBL/GenBank/DDBJ databases">
        <title>MicrobeMod: A computational toolkit for identifying prokaryotic methylation and restriction-modification with nanopore sequencing.</title>
        <authorList>
            <person name="Crits-Christoph A."/>
            <person name="Kang S.C."/>
            <person name="Lee H."/>
            <person name="Ostrov N."/>
        </authorList>
    </citation>
    <scope>NUCLEOTIDE SEQUENCE [LARGE SCALE GENOMIC DNA]</scope>
    <source>
        <strain evidence="6 7">ATCC 25935</strain>
    </source>
</reference>
<dbReference type="InterPro" id="IPR058163">
    <property type="entry name" value="LysR-type_TF_proteobact-type"/>
</dbReference>
<dbReference type="CDD" id="cd08422">
    <property type="entry name" value="PBP2_CrgA_like"/>
    <property type="match status" value="1"/>
</dbReference>
<dbReference type="SUPFAM" id="SSF53850">
    <property type="entry name" value="Periplasmic binding protein-like II"/>
    <property type="match status" value="1"/>
</dbReference>
<feature type="domain" description="HTH lysR-type" evidence="5">
    <location>
        <begin position="1"/>
        <end position="59"/>
    </location>
</feature>
<evidence type="ECO:0000259" key="5">
    <source>
        <dbReference type="PROSITE" id="PS50931"/>
    </source>
</evidence>
<sequence>MDTIRSLRCFVRAVELGSLSAVAREEGTTQPTVSKLMAALERELGVRLLERSTTSLRPTPQGSQFYQRALGVLAQYHEAVAEARGQTETPAGLIRINAPAAFGQFRLNALLADFMARHRQVQIELVLDDRMVDLVRDGVDIAVRQGTDLPLDAVARAAGVSPRHLVAAPSYLARSGTPQHPQDLATHDYIRFAWLADGDALTLYRQEQVVTVVTHGRFRVNHALAIRDSLVAGGGIGMCPLWLVQDLLDTGALVRVLAPWEGAPQPLHLLSPTRRYQPLRARLLLDFLAERVQALPGFGLTVATYPRLRSCCHNTSLPPA</sequence>
<keyword evidence="2" id="KW-0805">Transcription regulation</keyword>
<keyword evidence="7" id="KW-1185">Reference proteome</keyword>
<keyword evidence="3" id="KW-0238">DNA-binding</keyword>
<dbReference type="InterPro" id="IPR036390">
    <property type="entry name" value="WH_DNA-bd_sf"/>
</dbReference>
<dbReference type="Gene3D" id="1.10.10.10">
    <property type="entry name" value="Winged helix-like DNA-binding domain superfamily/Winged helix DNA-binding domain"/>
    <property type="match status" value="1"/>
</dbReference>
<dbReference type="GeneID" id="43166174"/>
<proteinExistence type="inferred from homology"/>
<dbReference type="PANTHER" id="PTHR30537:SF80">
    <property type="entry name" value="TRANSCRIPTIONAL REGULATOR"/>
    <property type="match status" value="1"/>
</dbReference>
<dbReference type="PROSITE" id="PS50931">
    <property type="entry name" value="HTH_LYSR"/>
    <property type="match status" value="1"/>
</dbReference>
<keyword evidence="4" id="KW-0804">Transcription</keyword>
<evidence type="ECO:0000256" key="2">
    <source>
        <dbReference type="ARBA" id="ARBA00023015"/>
    </source>
</evidence>
<evidence type="ECO:0000256" key="1">
    <source>
        <dbReference type="ARBA" id="ARBA00009437"/>
    </source>
</evidence>
<dbReference type="Gene3D" id="3.40.190.290">
    <property type="match status" value="1"/>
</dbReference>
<dbReference type="Proteomes" id="UP001326110">
    <property type="component" value="Chromosome"/>
</dbReference>
<dbReference type="Pfam" id="PF00126">
    <property type="entry name" value="HTH_1"/>
    <property type="match status" value="1"/>
</dbReference>
<dbReference type="Pfam" id="PF03466">
    <property type="entry name" value="LysR_substrate"/>
    <property type="match status" value="1"/>
</dbReference>
<dbReference type="InterPro" id="IPR036388">
    <property type="entry name" value="WH-like_DNA-bd_sf"/>
</dbReference>
<accession>A0ABZ0Y196</accession>
<evidence type="ECO:0000256" key="4">
    <source>
        <dbReference type="ARBA" id="ARBA00023163"/>
    </source>
</evidence>